<evidence type="ECO:0000313" key="2">
    <source>
        <dbReference type="Proteomes" id="UP000651482"/>
    </source>
</evidence>
<dbReference type="EMBL" id="JACRSN010000026">
    <property type="protein sequence ID" value="MBC8534882.1"/>
    <property type="molecule type" value="Genomic_DNA"/>
</dbReference>
<keyword evidence="2" id="KW-1185">Reference proteome</keyword>
<reference evidence="1" key="1">
    <citation type="submission" date="2020-08" db="EMBL/GenBank/DDBJ databases">
        <title>Genome public.</title>
        <authorList>
            <person name="Liu C."/>
            <person name="Sun Q."/>
        </authorList>
    </citation>
    <scope>NUCLEOTIDE SEQUENCE</scope>
    <source>
        <strain evidence="1">NSJ-40</strain>
    </source>
</reference>
<comment type="caution">
    <text evidence="1">The sequence shown here is derived from an EMBL/GenBank/DDBJ whole genome shotgun (WGS) entry which is preliminary data.</text>
</comment>
<proteinExistence type="predicted"/>
<evidence type="ECO:0000313" key="1">
    <source>
        <dbReference type="EMBL" id="MBC8534882.1"/>
    </source>
</evidence>
<name>A0A926DBM1_9FIRM</name>
<organism evidence="1 2">
    <name type="scientific">Yeguia hominis</name>
    <dbReference type="NCBI Taxonomy" id="2763662"/>
    <lineage>
        <taxon>Bacteria</taxon>
        <taxon>Bacillati</taxon>
        <taxon>Bacillota</taxon>
        <taxon>Clostridia</taxon>
        <taxon>Eubacteriales</taxon>
        <taxon>Yeguiaceae</taxon>
        <taxon>Yeguia</taxon>
    </lineage>
</organism>
<accession>A0A926DBM1</accession>
<gene>
    <name evidence="1" type="ORF">IAG03_13030</name>
</gene>
<dbReference type="Proteomes" id="UP000651482">
    <property type="component" value="Unassembled WGS sequence"/>
</dbReference>
<dbReference type="AlphaFoldDB" id="A0A926DBM1"/>
<dbReference type="RefSeq" id="WP_249320517.1">
    <property type="nucleotide sequence ID" value="NZ_JACRSN010000026.1"/>
</dbReference>
<sequence>MSSIGVMAMPADFRYREVFLKGKPQHDRFDLFRARHPSMDVGRRAKIFSPFDALKGFNEAIASKDILYRDRIELNEDDQNELDRRLQILKGMTYNGRMTRANRIKVTVVYYVPCADENSEAYNLRGRYHKLTGICWNVDELYGSILVDNTRISFEDILRIDNADGIFQKDWTTDYPED</sequence>
<protein>
    <submittedName>
        <fullName evidence="1">Uncharacterized protein</fullName>
    </submittedName>
</protein>